<dbReference type="InterPro" id="IPR008335">
    <property type="entry name" value="Mopterin_OxRdtase_euk"/>
</dbReference>
<evidence type="ECO:0000313" key="8">
    <source>
        <dbReference type="Proteomes" id="UP000197783"/>
    </source>
</evidence>
<keyword evidence="8" id="KW-1185">Reference proteome</keyword>
<sequence length="411" mass="44828">MDRLDFDAARAVTRRRLLAAGIAGGGAVLAGRALGADVDLRLPGGPSTRAMTSDFPQKGAMILQRARPALLETPMEVFQQSLYTPNDRFFVRWHWGDLPTSIDVETYRIRVGGHVERPLSISLAQLLRMPRIELAAVNQCSGNSRGLFEPRVPGAQWGHGAMGNAKWMGVPLRHVLDLAGVRGGAVAVRVGAMDKPLVAGAPDFEKSLALDHARDGEVMLAFAMNGEQLPLLNGFPVRLVVPGWFSTYWMKTVDAIEVLASPDENYWMAKAYKIPTAPRASVVPGSKDFPTTPINRMIPRSWITSVADGATYGYDPVLPIEGIAMGGDVGVARVEISATGGRTWEPAALGREDDRYGFRRFTARVNVPRPGRVKVMARCTNTRGETQPMEANWNPGGYMRNCVEPVIVRLT</sequence>
<dbReference type="InterPro" id="IPR006311">
    <property type="entry name" value="TAT_signal"/>
</dbReference>
<dbReference type="AlphaFoldDB" id="A0A245ZJH4"/>
<evidence type="ECO:0000256" key="3">
    <source>
        <dbReference type="ARBA" id="ARBA00022723"/>
    </source>
</evidence>
<dbReference type="GO" id="GO:0043546">
    <property type="term" value="F:molybdopterin cofactor binding"/>
    <property type="evidence" value="ECO:0007669"/>
    <property type="project" value="TreeGrafter"/>
</dbReference>
<dbReference type="PANTHER" id="PTHR19372">
    <property type="entry name" value="SULFITE REDUCTASE"/>
    <property type="match status" value="1"/>
</dbReference>
<dbReference type="SUPFAM" id="SSF81296">
    <property type="entry name" value="E set domains"/>
    <property type="match status" value="1"/>
</dbReference>
<dbReference type="InterPro" id="IPR014756">
    <property type="entry name" value="Ig_E-set"/>
</dbReference>
<dbReference type="InterPro" id="IPR000572">
    <property type="entry name" value="OxRdtase_Mopterin-bd_dom"/>
</dbReference>
<evidence type="ECO:0000256" key="4">
    <source>
        <dbReference type="ARBA" id="ARBA00023002"/>
    </source>
</evidence>
<dbReference type="InterPro" id="IPR036374">
    <property type="entry name" value="OxRdtase_Mopterin-bd_sf"/>
</dbReference>
<dbReference type="GO" id="GO:0030151">
    <property type="term" value="F:molybdenum ion binding"/>
    <property type="evidence" value="ECO:0007669"/>
    <property type="project" value="InterPro"/>
</dbReference>
<dbReference type="Proteomes" id="UP000197783">
    <property type="component" value="Unassembled WGS sequence"/>
</dbReference>
<evidence type="ECO:0000259" key="5">
    <source>
        <dbReference type="Pfam" id="PF00174"/>
    </source>
</evidence>
<name>A0A245ZJH4_9SPHN</name>
<dbReference type="InterPro" id="IPR005066">
    <property type="entry name" value="MoCF_OxRdtse_dimer"/>
</dbReference>
<comment type="cofactor">
    <cofactor evidence="1">
        <name>Mo-molybdopterin</name>
        <dbReference type="ChEBI" id="CHEBI:71302"/>
    </cofactor>
</comment>
<reference evidence="7 8" key="1">
    <citation type="submission" date="2017-03" db="EMBL/GenBank/DDBJ databases">
        <title>Genome sequence of Sphingomonas mucosissima DSM 17494.</title>
        <authorList>
            <person name="Poehlein A."/>
            <person name="Wuebbeler J.H."/>
            <person name="Steinbuechel A."/>
            <person name="Daniel R."/>
        </authorList>
    </citation>
    <scope>NUCLEOTIDE SEQUENCE [LARGE SCALE GENOMIC DNA]</scope>
    <source>
        <strain evidence="7 8">DSM 17494</strain>
    </source>
</reference>
<dbReference type="PRINTS" id="PR00407">
    <property type="entry name" value="EUMOPTERIN"/>
</dbReference>
<dbReference type="PROSITE" id="PS51318">
    <property type="entry name" value="TAT"/>
    <property type="match status" value="1"/>
</dbReference>
<keyword evidence="2" id="KW-0500">Molybdenum</keyword>
<accession>A0A245ZJH4</accession>
<gene>
    <name evidence="7" type="primary">yedY_3</name>
    <name evidence="7" type="ORF">SPMU_23150</name>
</gene>
<organism evidence="7 8">
    <name type="scientific">Sphingomonas mucosissima</name>
    <dbReference type="NCBI Taxonomy" id="370959"/>
    <lineage>
        <taxon>Bacteria</taxon>
        <taxon>Pseudomonadati</taxon>
        <taxon>Pseudomonadota</taxon>
        <taxon>Alphaproteobacteria</taxon>
        <taxon>Sphingomonadales</taxon>
        <taxon>Sphingomonadaceae</taxon>
        <taxon>Sphingomonas</taxon>
    </lineage>
</organism>
<dbReference type="GO" id="GO:0020037">
    <property type="term" value="F:heme binding"/>
    <property type="evidence" value="ECO:0007669"/>
    <property type="project" value="TreeGrafter"/>
</dbReference>
<dbReference type="EMBL" id="NBBJ01000003">
    <property type="protein sequence ID" value="OWK29893.1"/>
    <property type="molecule type" value="Genomic_DNA"/>
</dbReference>
<evidence type="ECO:0000259" key="6">
    <source>
        <dbReference type="Pfam" id="PF03404"/>
    </source>
</evidence>
<keyword evidence="3" id="KW-0479">Metal-binding</keyword>
<dbReference type="Gene3D" id="2.60.40.650">
    <property type="match status" value="1"/>
</dbReference>
<feature type="domain" description="Moybdenum cofactor oxidoreductase dimerisation" evidence="6">
    <location>
        <begin position="303"/>
        <end position="403"/>
    </location>
</feature>
<dbReference type="Pfam" id="PF00174">
    <property type="entry name" value="Oxidored_molyb"/>
    <property type="match status" value="1"/>
</dbReference>
<dbReference type="GO" id="GO:0006790">
    <property type="term" value="P:sulfur compound metabolic process"/>
    <property type="evidence" value="ECO:0007669"/>
    <property type="project" value="TreeGrafter"/>
</dbReference>
<evidence type="ECO:0000256" key="1">
    <source>
        <dbReference type="ARBA" id="ARBA00001924"/>
    </source>
</evidence>
<dbReference type="SUPFAM" id="SSF56524">
    <property type="entry name" value="Oxidoreductase molybdopterin-binding domain"/>
    <property type="match status" value="1"/>
</dbReference>
<dbReference type="OrthoDB" id="9795587at2"/>
<dbReference type="Pfam" id="PF03404">
    <property type="entry name" value="Mo-co_dimer"/>
    <property type="match status" value="1"/>
</dbReference>
<dbReference type="Gene3D" id="3.90.420.10">
    <property type="entry name" value="Oxidoreductase, molybdopterin-binding domain"/>
    <property type="match status" value="1"/>
</dbReference>
<keyword evidence="4" id="KW-0560">Oxidoreductase</keyword>
<evidence type="ECO:0000313" key="7">
    <source>
        <dbReference type="EMBL" id="OWK29893.1"/>
    </source>
</evidence>
<dbReference type="PANTHER" id="PTHR19372:SF7">
    <property type="entry name" value="SULFITE OXIDASE, MITOCHONDRIAL"/>
    <property type="match status" value="1"/>
</dbReference>
<dbReference type="RefSeq" id="WP_088333982.1">
    <property type="nucleotide sequence ID" value="NZ_NBBJ01000003.1"/>
</dbReference>
<protein>
    <submittedName>
        <fullName evidence="7">Sulfoxide reductase catalytic subunit YedY</fullName>
    </submittedName>
</protein>
<dbReference type="GO" id="GO:0008482">
    <property type="term" value="F:sulfite oxidase activity"/>
    <property type="evidence" value="ECO:0007669"/>
    <property type="project" value="TreeGrafter"/>
</dbReference>
<proteinExistence type="predicted"/>
<feature type="domain" description="Oxidoreductase molybdopterin-binding" evidence="5">
    <location>
        <begin position="97"/>
        <end position="267"/>
    </location>
</feature>
<evidence type="ECO:0000256" key="2">
    <source>
        <dbReference type="ARBA" id="ARBA00022505"/>
    </source>
</evidence>
<comment type="caution">
    <text evidence="7">The sequence shown here is derived from an EMBL/GenBank/DDBJ whole genome shotgun (WGS) entry which is preliminary data.</text>
</comment>